<dbReference type="InterPro" id="IPR013083">
    <property type="entry name" value="Znf_RING/FYVE/PHD"/>
</dbReference>
<comment type="subcellular location">
    <subcellularLocation>
        <location evidence="2">Cytoplasm</location>
    </subcellularLocation>
    <subcellularLocation>
        <location evidence="1">Nucleus</location>
    </subcellularLocation>
</comment>
<dbReference type="Pfam" id="PF12678">
    <property type="entry name" value="zf-rbx1"/>
    <property type="match status" value="1"/>
</dbReference>
<protein>
    <recommendedName>
        <fullName evidence="11">RING-type domain-containing protein</fullName>
    </recommendedName>
</protein>
<evidence type="ECO:0000256" key="1">
    <source>
        <dbReference type="ARBA" id="ARBA00004123"/>
    </source>
</evidence>
<dbReference type="OrthoDB" id="1681166at2759"/>
<evidence type="ECO:0000256" key="9">
    <source>
        <dbReference type="ARBA" id="ARBA00023242"/>
    </source>
</evidence>
<evidence type="ECO:0000313" key="12">
    <source>
        <dbReference type="EMBL" id="KAA6362928.1"/>
    </source>
</evidence>
<keyword evidence="4" id="KW-0963">Cytoplasm</keyword>
<dbReference type="InterPro" id="IPR001841">
    <property type="entry name" value="Znf_RING"/>
</dbReference>
<evidence type="ECO:0000256" key="2">
    <source>
        <dbReference type="ARBA" id="ARBA00004496"/>
    </source>
</evidence>
<evidence type="ECO:0000256" key="7">
    <source>
        <dbReference type="ARBA" id="ARBA00022786"/>
    </source>
</evidence>
<evidence type="ECO:0000256" key="6">
    <source>
        <dbReference type="ARBA" id="ARBA00022771"/>
    </source>
</evidence>
<organism evidence="12 13">
    <name type="scientific">Streblomastix strix</name>
    <dbReference type="NCBI Taxonomy" id="222440"/>
    <lineage>
        <taxon>Eukaryota</taxon>
        <taxon>Metamonada</taxon>
        <taxon>Preaxostyla</taxon>
        <taxon>Oxymonadida</taxon>
        <taxon>Streblomastigidae</taxon>
        <taxon>Streblomastix</taxon>
    </lineage>
</organism>
<dbReference type="Proteomes" id="UP000324800">
    <property type="component" value="Unassembled WGS sequence"/>
</dbReference>
<dbReference type="GO" id="GO:0008270">
    <property type="term" value="F:zinc ion binding"/>
    <property type="evidence" value="ECO:0007669"/>
    <property type="project" value="UniProtKB-KW"/>
</dbReference>
<comment type="caution">
    <text evidence="12">The sequence shown here is derived from an EMBL/GenBank/DDBJ whole genome shotgun (WGS) entry which is preliminary data.</text>
</comment>
<dbReference type="InterPro" id="IPR051031">
    <property type="entry name" value="RING-box_E3_Ubiquitin_Ligase"/>
</dbReference>
<dbReference type="GO" id="GO:0005634">
    <property type="term" value="C:nucleus"/>
    <property type="evidence" value="ECO:0007669"/>
    <property type="project" value="UniProtKB-SubCell"/>
</dbReference>
<proteinExistence type="predicted"/>
<keyword evidence="9" id="KW-0539">Nucleus</keyword>
<feature type="domain" description="RING-type" evidence="11">
    <location>
        <begin position="26"/>
        <end position="81"/>
    </location>
</feature>
<dbReference type="PROSITE" id="PS50089">
    <property type="entry name" value="ZF_RING_2"/>
    <property type="match status" value="1"/>
</dbReference>
<dbReference type="EMBL" id="SNRW01023545">
    <property type="protein sequence ID" value="KAA6362928.1"/>
    <property type="molecule type" value="Genomic_DNA"/>
</dbReference>
<dbReference type="SUPFAM" id="SSF57850">
    <property type="entry name" value="RING/U-box"/>
    <property type="match status" value="1"/>
</dbReference>
<dbReference type="InterPro" id="IPR024766">
    <property type="entry name" value="Znf_RING_H2"/>
</dbReference>
<keyword evidence="5" id="KW-0479">Metal-binding</keyword>
<evidence type="ECO:0000259" key="11">
    <source>
        <dbReference type="PROSITE" id="PS50089"/>
    </source>
</evidence>
<evidence type="ECO:0000256" key="10">
    <source>
        <dbReference type="PROSITE-ProRule" id="PRU00175"/>
    </source>
</evidence>
<keyword evidence="6 10" id="KW-0863">Zinc-finger</keyword>
<dbReference type="AlphaFoldDB" id="A0A5J4TXV1"/>
<dbReference type="Gene3D" id="3.30.40.10">
    <property type="entry name" value="Zinc/RING finger domain, C3HC4 (zinc finger)"/>
    <property type="match status" value="1"/>
</dbReference>
<keyword evidence="7" id="KW-0833">Ubl conjugation pathway</keyword>
<sequence>MSTGDDQTKKQDSVYVRTFSAQLEKCAICNEPLQGPCIGCLYRGPVEGKYECTMVFGTCSHPFHQHCMGHWLKTNSTCPIDMSVWEYAG</sequence>
<keyword evidence="8" id="KW-0862">Zinc</keyword>
<accession>A0A5J4TXV1</accession>
<reference evidence="12 13" key="1">
    <citation type="submission" date="2019-03" db="EMBL/GenBank/DDBJ databases">
        <title>Single cell metagenomics reveals metabolic interactions within the superorganism composed of flagellate Streblomastix strix and complex community of Bacteroidetes bacteria on its surface.</title>
        <authorList>
            <person name="Treitli S.C."/>
            <person name="Kolisko M."/>
            <person name="Husnik F."/>
            <person name="Keeling P."/>
            <person name="Hampl V."/>
        </authorList>
    </citation>
    <scope>NUCLEOTIDE SEQUENCE [LARGE SCALE GENOMIC DNA]</scope>
    <source>
        <strain evidence="12">ST1C</strain>
    </source>
</reference>
<name>A0A5J4TXV1_9EUKA</name>
<evidence type="ECO:0000313" key="13">
    <source>
        <dbReference type="Proteomes" id="UP000324800"/>
    </source>
</evidence>
<gene>
    <name evidence="12" type="ORF">EZS28_041545</name>
</gene>
<dbReference type="GO" id="GO:0005737">
    <property type="term" value="C:cytoplasm"/>
    <property type="evidence" value="ECO:0007669"/>
    <property type="project" value="UniProtKB-SubCell"/>
</dbReference>
<comment type="pathway">
    <text evidence="3">Protein modification; protein ubiquitination.</text>
</comment>
<dbReference type="PANTHER" id="PTHR11210">
    <property type="entry name" value="RING BOX"/>
    <property type="match status" value="1"/>
</dbReference>
<evidence type="ECO:0000256" key="4">
    <source>
        <dbReference type="ARBA" id="ARBA00022490"/>
    </source>
</evidence>
<evidence type="ECO:0000256" key="3">
    <source>
        <dbReference type="ARBA" id="ARBA00004906"/>
    </source>
</evidence>
<evidence type="ECO:0000256" key="8">
    <source>
        <dbReference type="ARBA" id="ARBA00022833"/>
    </source>
</evidence>
<evidence type="ECO:0000256" key="5">
    <source>
        <dbReference type="ARBA" id="ARBA00022723"/>
    </source>
</evidence>